<keyword evidence="3" id="KW-1185">Reference proteome</keyword>
<protein>
    <submittedName>
        <fullName evidence="2">Uncharacterized protein</fullName>
    </submittedName>
</protein>
<dbReference type="RefSeq" id="WP_268049598.1">
    <property type="nucleotide sequence ID" value="NZ_JAPQES010000002.1"/>
</dbReference>
<name>A0ABT4CP98_9CLOT</name>
<dbReference type="Proteomes" id="UP001079657">
    <property type="component" value="Unassembled WGS sequence"/>
</dbReference>
<accession>A0ABT4CP98</accession>
<comment type="caution">
    <text evidence="2">The sequence shown here is derived from an EMBL/GenBank/DDBJ whole genome shotgun (WGS) entry which is preliminary data.</text>
</comment>
<evidence type="ECO:0000313" key="2">
    <source>
        <dbReference type="EMBL" id="MCY6370773.1"/>
    </source>
</evidence>
<organism evidence="2 3">
    <name type="scientific">Clostridium ganghwense</name>
    <dbReference type="NCBI Taxonomy" id="312089"/>
    <lineage>
        <taxon>Bacteria</taxon>
        <taxon>Bacillati</taxon>
        <taxon>Bacillota</taxon>
        <taxon>Clostridia</taxon>
        <taxon>Eubacteriales</taxon>
        <taxon>Clostridiaceae</taxon>
        <taxon>Clostridium</taxon>
    </lineage>
</organism>
<feature type="compositionally biased region" description="Basic and acidic residues" evidence="1">
    <location>
        <begin position="47"/>
        <end position="60"/>
    </location>
</feature>
<dbReference type="EMBL" id="JAPQES010000002">
    <property type="protein sequence ID" value="MCY6370773.1"/>
    <property type="molecule type" value="Genomic_DNA"/>
</dbReference>
<sequence>MARRRNKNIGLNLGDLPSNYVLKLEDKFILNEEKIPFTSSYITDDTDNQKRMEETYDIRN</sequence>
<feature type="region of interest" description="Disordered" evidence="1">
    <location>
        <begin position="41"/>
        <end position="60"/>
    </location>
</feature>
<evidence type="ECO:0000256" key="1">
    <source>
        <dbReference type="SAM" id="MobiDB-lite"/>
    </source>
</evidence>
<gene>
    <name evidence="2" type="ORF">OXH55_09040</name>
</gene>
<proteinExistence type="predicted"/>
<evidence type="ECO:0000313" key="3">
    <source>
        <dbReference type="Proteomes" id="UP001079657"/>
    </source>
</evidence>
<reference evidence="2" key="1">
    <citation type="submission" date="2022-12" db="EMBL/GenBank/DDBJ databases">
        <authorList>
            <person name="Wang J."/>
        </authorList>
    </citation>
    <scope>NUCLEOTIDE SEQUENCE</scope>
    <source>
        <strain evidence="2">HY-42-06</strain>
    </source>
</reference>